<dbReference type="AlphaFoldDB" id="A0A2X2Y860"/>
<dbReference type="Proteomes" id="UP000250223">
    <property type="component" value="Unassembled WGS sequence"/>
</dbReference>
<dbReference type="InterPro" id="IPR007253">
    <property type="entry name" value="Cell_wall-bd_2"/>
</dbReference>
<keyword evidence="1" id="KW-0732">Signal</keyword>
<evidence type="ECO:0000256" key="1">
    <source>
        <dbReference type="SAM" id="SignalP"/>
    </source>
</evidence>
<reference evidence="2 3" key="1">
    <citation type="submission" date="2018-06" db="EMBL/GenBank/DDBJ databases">
        <authorList>
            <consortium name="Pathogen Informatics"/>
            <person name="Doyle S."/>
        </authorList>
    </citation>
    <scope>NUCLEOTIDE SEQUENCE [LARGE SCALE GENOMIC DNA]</scope>
    <source>
        <strain evidence="2 3">NCTC13028</strain>
    </source>
</reference>
<keyword evidence="2" id="KW-0378">Hydrolase</keyword>
<protein>
    <submittedName>
        <fullName evidence="2">Cwp66 homolog/N-acetylmuramoyl-L-alanine amidase</fullName>
        <ecNumber evidence="2">3.5.1.28</ecNumber>
    </submittedName>
</protein>
<dbReference type="RefSeq" id="WP_111921342.1">
    <property type="nucleotide sequence ID" value="NZ_UAWC01000006.1"/>
</dbReference>
<dbReference type="InterPro" id="IPR051922">
    <property type="entry name" value="Bact_Sporulation_Assoc"/>
</dbReference>
<dbReference type="PANTHER" id="PTHR30032">
    <property type="entry name" value="N-ACETYLMURAMOYL-L-ALANINE AMIDASE-RELATED"/>
    <property type="match status" value="1"/>
</dbReference>
<accession>A0A2X2Y860</accession>
<proteinExistence type="predicted"/>
<dbReference type="Gene3D" id="3.40.50.12090">
    <property type="match status" value="2"/>
</dbReference>
<evidence type="ECO:0000313" key="3">
    <source>
        <dbReference type="Proteomes" id="UP000250223"/>
    </source>
</evidence>
<evidence type="ECO:0000313" key="2">
    <source>
        <dbReference type="EMBL" id="SQB34109.1"/>
    </source>
</evidence>
<dbReference type="GO" id="GO:0008745">
    <property type="term" value="F:N-acetylmuramoyl-L-alanine amidase activity"/>
    <property type="evidence" value="ECO:0007669"/>
    <property type="project" value="UniProtKB-EC"/>
</dbReference>
<name>A0A2X2Y860_CLOCO</name>
<organism evidence="2 3">
    <name type="scientific">Clostridium cochlearium</name>
    <dbReference type="NCBI Taxonomy" id="1494"/>
    <lineage>
        <taxon>Bacteria</taxon>
        <taxon>Bacillati</taxon>
        <taxon>Bacillota</taxon>
        <taxon>Clostridia</taxon>
        <taxon>Eubacteriales</taxon>
        <taxon>Clostridiaceae</taxon>
        <taxon>Clostridium</taxon>
    </lineage>
</organism>
<dbReference type="EMBL" id="UAWC01000006">
    <property type="protein sequence ID" value="SQB34109.1"/>
    <property type="molecule type" value="Genomic_DNA"/>
</dbReference>
<feature type="signal peptide" evidence="1">
    <location>
        <begin position="1"/>
        <end position="30"/>
    </location>
</feature>
<sequence length="588" mass="63677">MYTNSKKIISICTAATLALTSSIVATKVSAADLPENTRLWGTDRYETAVKISQNGWKSGAEYAILASGEGYADALCATPLAKSKNAPILLTKQNSLNEDTLKELKRLGVKQVYIIGGNGSVSKEVEYKVKSIAKNIERIQGKDRYETSVKVAEKLGENDEIMLASGEGYADALSAAPVAAIKGIPIILTKAKELPQSSKEYIKSTGVTTTYVIGGTASIADSLKKSVPGSKRVYGKDRFETNAEVIKAFSIEFDFKNAYVALGAGSTGSEFADALSGSAIAARSKAPVILTGQILNNETRNLAKEKFYPTTKITVLGGVENISDKIVKQMKITGENIKTEGEIENKNIYSNLVITAKNVDLRESNVKGNLYIEGDNVTLLNVDVNGTIYINPGDENTCKLENVIANEIIVLSGREDGINFINTKAENLYVLNNDNVRIIIEQDTNISKTKVLTSTTLQVEDGCFGEVIIPKTFNKKAIKFIGSFEKPIKVEGQAYLKELSDACIKTVEVRSDKNDEIVLDGQFNSVDVYSAADIKTKENTSTVIRGKNLDAKSNATIYVPDKSDVKVRNFNEDNISGDGKIDALSESI</sequence>
<dbReference type="PANTHER" id="PTHR30032:SF8">
    <property type="entry name" value="GERMINATION-SPECIFIC N-ACETYLMURAMOYL-L-ALANINE AMIDASE"/>
    <property type="match status" value="1"/>
</dbReference>
<gene>
    <name evidence="2" type="primary">lytC_8</name>
    <name evidence="2" type="ORF">NCTC13028_01003</name>
</gene>
<dbReference type="EC" id="3.5.1.28" evidence="2"/>
<feature type="chain" id="PRO_5016109981" evidence="1">
    <location>
        <begin position="31"/>
        <end position="588"/>
    </location>
</feature>
<dbReference type="Pfam" id="PF04122">
    <property type="entry name" value="CW_binding_2"/>
    <property type="match status" value="3"/>
</dbReference>